<keyword evidence="4" id="KW-0479">Metal-binding</keyword>
<dbReference type="AlphaFoldDB" id="D2VUE0"/>
<dbReference type="Gene3D" id="3.40.50.300">
    <property type="entry name" value="P-loop containing nucleotide triphosphate hydrolases"/>
    <property type="match status" value="1"/>
</dbReference>
<dbReference type="eggNOG" id="KOG0070">
    <property type="taxonomic scope" value="Eukaryota"/>
</dbReference>
<evidence type="ECO:0000256" key="2">
    <source>
        <dbReference type="ARBA" id="ARBA00023134"/>
    </source>
</evidence>
<evidence type="ECO:0000256" key="3">
    <source>
        <dbReference type="PIRSR" id="PIRSR606689-1"/>
    </source>
</evidence>
<evidence type="ECO:0000313" key="7">
    <source>
        <dbReference type="Proteomes" id="UP000006671"/>
    </source>
</evidence>
<dbReference type="InParanoid" id="D2VUE0"/>
<dbReference type="SMART" id="SM00178">
    <property type="entry name" value="SAR"/>
    <property type="match status" value="1"/>
</dbReference>
<dbReference type="GO" id="GO:0003924">
    <property type="term" value="F:GTPase activity"/>
    <property type="evidence" value="ECO:0007669"/>
    <property type="project" value="InterPro"/>
</dbReference>
<dbReference type="InterPro" id="IPR027417">
    <property type="entry name" value="P-loop_NTPase"/>
</dbReference>
<keyword evidence="1 3" id="KW-0547">Nucleotide-binding</keyword>
<dbReference type="KEGG" id="ngr:NAEGRDRAFT_72629"/>
<feature type="binding site" evidence="3">
    <location>
        <begin position="109"/>
        <end position="112"/>
    </location>
    <ligand>
        <name>GTP</name>
        <dbReference type="ChEBI" id="CHEBI:37565"/>
    </ligand>
</feature>
<dbReference type="PANTHER" id="PTHR11711">
    <property type="entry name" value="ADP RIBOSYLATION FACTOR-RELATED"/>
    <property type="match status" value="1"/>
</dbReference>
<evidence type="ECO:0000256" key="5">
    <source>
        <dbReference type="SAM" id="MobiDB-lite"/>
    </source>
</evidence>
<keyword evidence="2 3" id="KW-0342">GTP-binding</keyword>
<dbReference type="SMART" id="SM00177">
    <property type="entry name" value="ARF"/>
    <property type="match status" value="1"/>
</dbReference>
<dbReference type="InterPro" id="IPR006689">
    <property type="entry name" value="Small_GTPase_ARF/SAR"/>
</dbReference>
<dbReference type="Pfam" id="PF00025">
    <property type="entry name" value="Arf"/>
    <property type="match status" value="1"/>
</dbReference>
<dbReference type="InterPro" id="IPR024156">
    <property type="entry name" value="Small_GTPase_ARF"/>
</dbReference>
<dbReference type="VEuPathDB" id="AmoebaDB:NAEGRDRAFT_72629"/>
<proteinExistence type="predicted"/>
<sequence>MGASKSKVFREIVPKRVLLLGLDGSGKTINTIGYNVETIKCGKYELNIFDVGGKKHIRSLWNCYYDNNQAIIFVIDSSEPTRLREARRELRKLLSDERLSHLPFLIMINKVDCCKAMSHTSSHSPQHIPLEDFEDFLIRGVESDALQQLRLEALTAMDEHHDETDESLLSEHNSESSGGAFLQQQQQREMPAVIENRHLSRVRFAMDYPSTSTQPTTSFDNTNSTTASFRFANSPTSEKILLKTLRERKGLLQSSPTTNVNNNTSVISNSPPLQQQVSSPSPPSIFPNTLQIGDNSPCYSDNYLYSNNSQQGGGTCSTSDLDSSFQCLHHYEEEEDDYAELNFPLGKKQYHLQPCCALDGGGIMQGFAWMCSYFDSLEEEQRYSSASGENKTIQLR</sequence>
<dbReference type="RefSeq" id="XP_002672352.1">
    <property type="nucleotide sequence ID" value="XM_002672306.1"/>
</dbReference>
<keyword evidence="4" id="KW-0460">Magnesium</keyword>
<dbReference type="Proteomes" id="UP000006671">
    <property type="component" value="Unassembled WGS sequence"/>
</dbReference>
<dbReference type="PROSITE" id="PS51417">
    <property type="entry name" value="ARF"/>
    <property type="match status" value="1"/>
</dbReference>
<reference evidence="6 7" key="1">
    <citation type="journal article" date="2010" name="Cell">
        <title>The genome of Naegleria gruberi illuminates early eukaryotic versatility.</title>
        <authorList>
            <person name="Fritz-Laylin L.K."/>
            <person name="Prochnik S.E."/>
            <person name="Ginger M.L."/>
            <person name="Dacks J.B."/>
            <person name="Carpenter M.L."/>
            <person name="Field M.C."/>
            <person name="Kuo A."/>
            <person name="Paredez A."/>
            <person name="Chapman J."/>
            <person name="Pham J."/>
            <person name="Shu S."/>
            <person name="Neupane R."/>
            <person name="Cipriano M."/>
            <person name="Mancuso J."/>
            <person name="Tu H."/>
            <person name="Salamov A."/>
            <person name="Lindquist E."/>
            <person name="Shapiro H."/>
            <person name="Lucas S."/>
            <person name="Grigoriev I.V."/>
            <person name="Cande W.Z."/>
            <person name="Fulton C."/>
            <person name="Rokhsar D.S."/>
            <person name="Dawson S.C."/>
        </authorList>
    </citation>
    <scope>NUCLEOTIDE SEQUENCE [LARGE SCALE GENOMIC DNA]</scope>
    <source>
        <strain evidence="6 7">NEG-M</strain>
    </source>
</reference>
<dbReference type="OrthoDB" id="414781at2759"/>
<name>D2VUE0_NAEGR</name>
<dbReference type="GO" id="GO:0046872">
    <property type="term" value="F:metal ion binding"/>
    <property type="evidence" value="ECO:0007669"/>
    <property type="project" value="UniProtKB-KW"/>
</dbReference>
<evidence type="ECO:0000313" key="6">
    <source>
        <dbReference type="EMBL" id="EFC39608.1"/>
    </source>
</evidence>
<dbReference type="GO" id="GO:0005525">
    <property type="term" value="F:GTP binding"/>
    <property type="evidence" value="ECO:0007669"/>
    <property type="project" value="UniProtKB-KW"/>
</dbReference>
<organism evidence="7">
    <name type="scientific">Naegleria gruberi</name>
    <name type="common">Amoeba</name>
    <dbReference type="NCBI Taxonomy" id="5762"/>
    <lineage>
        <taxon>Eukaryota</taxon>
        <taxon>Discoba</taxon>
        <taxon>Heterolobosea</taxon>
        <taxon>Tetramitia</taxon>
        <taxon>Eutetramitia</taxon>
        <taxon>Vahlkampfiidae</taxon>
        <taxon>Naegleria</taxon>
    </lineage>
</organism>
<dbReference type="STRING" id="5762.D2VUE0"/>
<feature type="binding site" evidence="3">
    <location>
        <position position="53"/>
    </location>
    <ligand>
        <name>GTP</name>
        <dbReference type="ChEBI" id="CHEBI:37565"/>
    </ligand>
</feature>
<gene>
    <name evidence="6" type="ORF">NAEGRDRAFT_72629</name>
</gene>
<evidence type="ECO:0000256" key="1">
    <source>
        <dbReference type="ARBA" id="ARBA00022741"/>
    </source>
</evidence>
<accession>D2VUE0</accession>
<dbReference type="PRINTS" id="PR00328">
    <property type="entry name" value="SAR1GTPBP"/>
</dbReference>
<dbReference type="SUPFAM" id="SSF52540">
    <property type="entry name" value="P-loop containing nucleoside triphosphate hydrolases"/>
    <property type="match status" value="1"/>
</dbReference>
<protein>
    <submittedName>
        <fullName evidence="6">ARF/SAR family small GTPase</fullName>
    </submittedName>
</protein>
<feature type="binding site" evidence="4">
    <location>
        <position position="31"/>
    </location>
    <ligand>
        <name>Mg(2+)</name>
        <dbReference type="ChEBI" id="CHEBI:18420"/>
    </ligand>
</feature>
<dbReference type="EMBL" id="GG738898">
    <property type="protein sequence ID" value="EFC39608.1"/>
    <property type="molecule type" value="Genomic_DNA"/>
</dbReference>
<keyword evidence="7" id="KW-1185">Reference proteome</keyword>
<evidence type="ECO:0000256" key="4">
    <source>
        <dbReference type="PIRSR" id="PIRSR606689-2"/>
    </source>
</evidence>
<feature type="region of interest" description="Disordered" evidence="5">
    <location>
        <begin position="160"/>
        <end position="188"/>
    </location>
</feature>
<dbReference type="GeneID" id="8858506"/>